<dbReference type="EC" id="2.3.1.47" evidence="2"/>
<dbReference type="InterPro" id="IPR015422">
    <property type="entry name" value="PyrdxlP-dep_Trfase_small"/>
</dbReference>
<dbReference type="AlphaFoldDB" id="A0A318JNB9"/>
<keyword evidence="7" id="KW-1185">Reference proteome</keyword>
<evidence type="ECO:0000256" key="4">
    <source>
        <dbReference type="ARBA" id="ARBA00047715"/>
    </source>
</evidence>
<dbReference type="InterPro" id="IPR015421">
    <property type="entry name" value="PyrdxlP-dep_Trfase_major"/>
</dbReference>
<comment type="catalytic activity">
    <reaction evidence="4">
        <text>6-carboxyhexanoyl-[ACP] + L-alanine + H(+) = (8S)-8-amino-7-oxononanoate + holo-[ACP] + CO2</text>
        <dbReference type="Rhea" id="RHEA:42288"/>
        <dbReference type="Rhea" id="RHEA-COMP:9685"/>
        <dbReference type="Rhea" id="RHEA-COMP:9955"/>
        <dbReference type="ChEBI" id="CHEBI:15378"/>
        <dbReference type="ChEBI" id="CHEBI:16526"/>
        <dbReference type="ChEBI" id="CHEBI:57972"/>
        <dbReference type="ChEBI" id="CHEBI:64479"/>
        <dbReference type="ChEBI" id="CHEBI:78846"/>
        <dbReference type="ChEBI" id="CHEBI:149468"/>
        <dbReference type="EC" id="2.3.1.47"/>
    </reaction>
</comment>
<dbReference type="InterPro" id="IPR050087">
    <property type="entry name" value="AON_synthase_class-II"/>
</dbReference>
<evidence type="ECO:0000256" key="2">
    <source>
        <dbReference type="ARBA" id="ARBA00013187"/>
    </source>
</evidence>
<comment type="caution">
    <text evidence="6">The sequence shown here is derived from an EMBL/GenBank/DDBJ whole genome shotgun (WGS) entry which is preliminary data.</text>
</comment>
<evidence type="ECO:0000313" key="6">
    <source>
        <dbReference type="EMBL" id="PXX56351.1"/>
    </source>
</evidence>
<evidence type="ECO:0000256" key="1">
    <source>
        <dbReference type="ARBA" id="ARBA00001933"/>
    </source>
</evidence>
<dbReference type="InterPro" id="IPR004839">
    <property type="entry name" value="Aminotransferase_I/II_large"/>
</dbReference>
<feature type="domain" description="Aminotransferase class I/classII large" evidence="5">
    <location>
        <begin position="47"/>
        <end position="391"/>
    </location>
</feature>
<gene>
    <name evidence="6" type="ORF">DFR70_12092</name>
</gene>
<dbReference type="Gene3D" id="3.90.1150.10">
    <property type="entry name" value="Aspartate Aminotransferase, domain 1"/>
    <property type="match status" value="1"/>
</dbReference>
<comment type="cofactor">
    <cofactor evidence="1">
        <name>pyridoxal 5'-phosphate</name>
        <dbReference type="ChEBI" id="CHEBI:597326"/>
    </cofactor>
</comment>
<dbReference type="SUPFAM" id="SSF53383">
    <property type="entry name" value="PLP-dependent transferases"/>
    <property type="match status" value="1"/>
</dbReference>
<accession>A0A318JNB9</accession>
<dbReference type="Pfam" id="PF00155">
    <property type="entry name" value="Aminotran_1_2"/>
    <property type="match status" value="1"/>
</dbReference>
<dbReference type="RefSeq" id="WP_051186578.1">
    <property type="nucleotide sequence ID" value="NZ_QJKF01000020.1"/>
</dbReference>
<organism evidence="6 7">
    <name type="scientific">Nocardia tenerifensis</name>
    <dbReference type="NCBI Taxonomy" id="228006"/>
    <lineage>
        <taxon>Bacteria</taxon>
        <taxon>Bacillati</taxon>
        <taxon>Actinomycetota</taxon>
        <taxon>Actinomycetes</taxon>
        <taxon>Mycobacteriales</taxon>
        <taxon>Nocardiaceae</taxon>
        <taxon>Nocardia</taxon>
    </lineage>
</organism>
<dbReference type="GO" id="GO:0030170">
    <property type="term" value="F:pyridoxal phosphate binding"/>
    <property type="evidence" value="ECO:0007669"/>
    <property type="project" value="InterPro"/>
</dbReference>
<dbReference type="OrthoDB" id="9807157at2"/>
<dbReference type="GO" id="GO:0008710">
    <property type="term" value="F:8-amino-7-oxononanoate synthase activity"/>
    <property type="evidence" value="ECO:0007669"/>
    <property type="project" value="UniProtKB-EC"/>
</dbReference>
<dbReference type="Gene3D" id="3.40.640.10">
    <property type="entry name" value="Type I PLP-dependent aspartate aminotransferase-like (Major domain)"/>
    <property type="match status" value="1"/>
</dbReference>
<protein>
    <recommendedName>
        <fullName evidence="2">8-amino-7-oxononanoate synthase</fullName>
        <ecNumber evidence="2">2.3.1.47</ecNumber>
    </recommendedName>
</protein>
<evidence type="ECO:0000256" key="3">
    <source>
        <dbReference type="ARBA" id="ARBA00022679"/>
    </source>
</evidence>
<dbReference type="Proteomes" id="UP000247569">
    <property type="component" value="Unassembled WGS sequence"/>
</dbReference>
<dbReference type="EMBL" id="QJKF01000020">
    <property type="protein sequence ID" value="PXX56351.1"/>
    <property type="molecule type" value="Genomic_DNA"/>
</dbReference>
<keyword evidence="3" id="KW-0808">Transferase</keyword>
<proteinExistence type="predicted"/>
<name>A0A318JNB9_9NOCA</name>
<evidence type="ECO:0000259" key="5">
    <source>
        <dbReference type="Pfam" id="PF00155"/>
    </source>
</evidence>
<reference evidence="6 7" key="1">
    <citation type="submission" date="2018-05" db="EMBL/GenBank/DDBJ databases">
        <title>Genomic Encyclopedia of Type Strains, Phase IV (KMG-IV): sequencing the most valuable type-strain genomes for metagenomic binning, comparative biology and taxonomic classification.</title>
        <authorList>
            <person name="Goeker M."/>
        </authorList>
    </citation>
    <scope>NUCLEOTIDE SEQUENCE [LARGE SCALE GENOMIC DNA]</scope>
    <source>
        <strain evidence="6 7">DSM 44704</strain>
    </source>
</reference>
<sequence>MRSAEETSRLTEAMMSAALDAGLVMRSAEDETLDGRTVRLDGRQRLNFGSCGYLGLELDSRLRTAACEAVMRYGTQFSSSRAYLEAPLYPVLEQLLGEVFGGHVLVTPSTTLGHQTALPVLVGGNDAVVFDAQVHHSVQAVAPYLHAQGTTVEFVAHSDISQLERAIERLGRAHRRVWYLADGVYSMFGDLAPLPALTALLDRHEQLHLYMDDSHGVGWCGRHGHGPTLDLLAGHERVVVAASLNKSFAAAGAAIVLPSARLKSRLRMLGGPAIFSGPIQPPLLGVAVASAEIHLSPELAERQATLRERIELCTRLMRESGLPLANAAVSPIRHVTIGRPADAQKVAERLLYEGVYTNLATFPAVPARLAGIRTTITVHHRLSDISELVRALDRHVPAEFRSAPQAVGSCV</sequence>
<evidence type="ECO:0000313" key="7">
    <source>
        <dbReference type="Proteomes" id="UP000247569"/>
    </source>
</evidence>
<dbReference type="InterPro" id="IPR015424">
    <property type="entry name" value="PyrdxlP-dep_Trfase"/>
</dbReference>
<dbReference type="PANTHER" id="PTHR13693">
    <property type="entry name" value="CLASS II AMINOTRANSFERASE/8-AMINO-7-OXONONANOATE SYNTHASE"/>
    <property type="match status" value="1"/>
</dbReference>
<dbReference type="PANTHER" id="PTHR13693:SF3">
    <property type="entry name" value="LD36009P"/>
    <property type="match status" value="1"/>
</dbReference>